<keyword evidence="1" id="KW-0732">Signal</keyword>
<evidence type="ECO:0000313" key="2">
    <source>
        <dbReference type="EMBL" id="MBO9205155.1"/>
    </source>
</evidence>
<sequence length="112" mass="12727">MKKMIAVFVLACTFTAASANITASTTIAEKSMAFTQPFNQSYALEGQYLWFTDEDLTNPTGSYCDIFYEINRLSSYYPGYLFSHVPYGNLTNFEYGVGVPWLYATIYSDLKR</sequence>
<gene>
    <name evidence="2" type="ORF">J7I42_33015</name>
</gene>
<dbReference type="Proteomes" id="UP000677244">
    <property type="component" value="Unassembled WGS sequence"/>
</dbReference>
<comment type="caution">
    <text evidence="2">The sequence shown here is derived from an EMBL/GenBank/DDBJ whole genome shotgun (WGS) entry which is preliminary data.</text>
</comment>
<accession>A0ABS3Z4R0</accession>
<evidence type="ECO:0000256" key="1">
    <source>
        <dbReference type="SAM" id="SignalP"/>
    </source>
</evidence>
<dbReference type="EMBL" id="JAGHKO010000024">
    <property type="protein sequence ID" value="MBO9205155.1"/>
    <property type="molecule type" value="Genomic_DNA"/>
</dbReference>
<dbReference type="RefSeq" id="WP_209144453.1">
    <property type="nucleotide sequence ID" value="NZ_JAGHKO010000024.1"/>
</dbReference>
<proteinExistence type="predicted"/>
<evidence type="ECO:0000313" key="3">
    <source>
        <dbReference type="Proteomes" id="UP000677244"/>
    </source>
</evidence>
<keyword evidence="3" id="KW-1185">Reference proteome</keyword>
<reference evidence="2 3" key="1">
    <citation type="submission" date="2021-03" db="EMBL/GenBank/DDBJ databases">
        <title>Assistant Professor.</title>
        <authorList>
            <person name="Huq M.A."/>
        </authorList>
    </citation>
    <scope>NUCLEOTIDE SEQUENCE [LARGE SCALE GENOMIC DNA]</scope>
    <source>
        <strain evidence="2 3">MAH-29</strain>
    </source>
</reference>
<protein>
    <submittedName>
        <fullName evidence="2">Uncharacterized protein</fullName>
    </submittedName>
</protein>
<organism evidence="2 3">
    <name type="scientific">Niastella soli</name>
    <dbReference type="NCBI Taxonomy" id="2821487"/>
    <lineage>
        <taxon>Bacteria</taxon>
        <taxon>Pseudomonadati</taxon>
        <taxon>Bacteroidota</taxon>
        <taxon>Chitinophagia</taxon>
        <taxon>Chitinophagales</taxon>
        <taxon>Chitinophagaceae</taxon>
        <taxon>Niastella</taxon>
    </lineage>
</organism>
<feature type="chain" id="PRO_5046858062" evidence="1">
    <location>
        <begin position="20"/>
        <end position="112"/>
    </location>
</feature>
<name>A0ABS3Z4R0_9BACT</name>
<feature type="signal peptide" evidence="1">
    <location>
        <begin position="1"/>
        <end position="19"/>
    </location>
</feature>